<comment type="caution">
    <text evidence="1">The sequence shown here is derived from an EMBL/GenBank/DDBJ whole genome shotgun (WGS) entry which is preliminary data.</text>
</comment>
<dbReference type="RefSeq" id="WP_152759226.1">
    <property type="nucleotide sequence ID" value="NZ_WHNP01000011.1"/>
</dbReference>
<gene>
    <name evidence="1" type="ORF">GCT13_14760</name>
</gene>
<name>A0A7X1TG91_9BURK</name>
<evidence type="ECO:0000313" key="1">
    <source>
        <dbReference type="EMBL" id="MPW18148.1"/>
    </source>
</evidence>
<sequence>MTQDRDNMDGVPVGNGQHISPAEFLLMAGFLAYRAPLAPADARAAARRVLDAVLDVAATHGFAHSDALESMMASAEKSSRMWRLAEQATAAVGDTVAYLQVIRGAGVTLEVDP</sequence>
<dbReference type="EMBL" id="WHNP01000011">
    <property type="protein sequence ID" value="MPW18148.1"/>
    <property type="molecule type" value="Genomic_DNA"/>
</dbReference>
<keyword evidence="2" id="KW-1185">Reference proteome</keyword>
<proteinExistence type="predicted"/>
<dbReference type="AlphaFoldDB" id="A0A7X1TG91"/>
<organism evidence="1 2">
    <name type="scientific">Paraburkholderia franconis</name>
    <dbReference type="NCBI Taxonomy" id="2654983"/>
    <lineage>
        <taxon>Bacteria</taxon>
        <taxon>Pseudomonadati</taxon>
        <taxon>Pseudomonadota</taxon>
        <taxon>Betaproteobacteria</taxon>
        <taxon>Burkholderiales</taxon>
        <taxon>Burkholderiaceae</taxon>
        <taxon>Paraburkholderia</taxon>
    </lineage>
</organism>
<protein>
    <submittedName>
        <fullName evidence="1">Uncharacterized protein</fullName>
    </submittedName>
</protein>
<reference evidence="1 2" key="1">
    <citation type="submission" date="2019-10" db="EMBL/GenBank/DDBJ databases">
        <title>Paraburkholderia sp. isolated from nodules of Mimosa pudica from Brazilian Atlantic Forest soils.</title>
        <authorList>
            <person name="Paulitsch F."/>
            <person name="Hungria M."/>
            <person name="Dall'Agnol R."/>
        </authorList>
    </citation>
    <scope>NUCLEOTIDE SEQUENCE [LARGE SCALE GENOMIC DNA]</scope>
    <source>
        <strain evidence="1 2">CNPSo 3157</strain>
    </source>
</reference>
<accession>A0A7X1TG91</accession>
<dbReference type="Proteomes" id="UP000484381">
    <property type="component" value="Unassembled WGS sequence"/>
</dbReference>
<evidence type="ECO:0000313" key="2">
    <source>
        <dbReference type="Proteomes" id="UP000484381"/>
    </source>
</evidence>